<keyword evidence="5 8" id="KW-0663">Pyridoxal phosphate</keyword>
<organism evidence="10 11">
    <name type="scientific">Filifactor villosus</name>
    <dbReference type="NCBI Taxonomy" id="29374"/>
    <lineage>
        <taxon>Bacteria</taxon>
        <taxon>Bacillati</taxon>
        <taxon>Bacillota</taxon>
        <taxon>Clostridia</taxon>
        <taxon>Peptostreptococcales</taxon>
        <taxon>Filifactoraceae</taxon>
        <taxon>Filifactor</taxon>
    </lineage>
</organism>
<protein>
    <recommendedName>
        <fullName evidence="3 8">Cysteine desulfurase</fullName>
        <ecNumber evidence="3 8">2.8.1.7</ecNumber>
    </recommendedName>
</protein>
<gene>
    <name evidence="10" type="ORF">ACFO4R_00150</name>
</gene>
<dbReference type="Pfam" id="PF00266">
    <property type="entry name" value="Aminotran_5"/>
    <property type="match status" value="1"/>
</dbReference>
<keyword evidence="10" id="KW-0032">Aminotransferase</keyword>
<feature type="domain" description="Aminotransferase class V" evidence="9">
    <location>
        <begin position="27"/>
        <end position="396"/>
    </location>
</feature>
<evidence type="ECO:0000256" key="8">
    <source>
        <dbReference type="RuleBase" id="RU004506"/>
    </source>
</evidence>
<keyword evidence="11" id="KW-1185">Reference proteome</keyword>
<comment type="function">
    <text evidence="8">Catalyzes the removal of elemental sulfur and selenium atoms from L-cysteine, L-cystine, L-selenocysteine, and L-selenocystine to produce L-alanine.</text>
</comment>
<dbReference type="InterPro" id="IPR020578">
    <property type="entry name" value="Aminotrans_V_PyrdxlP_BS"/>
</dbReference>
<dbReference type="PROSITE" id="PS00595">
    <property type="entry name" value="AA_TRANSFER_CLASS_5"/>
    <property type="match status" value="1"/>
</dbReference>
<comment type="similarity">
    <text evidence="2 8">Belongs to the class-V pyridoxal-phosphate-dependent aminotransferase family. Csd subfamily.</text>
</comment>
<evidence type="ECO:0000256" key="6">
    <source>
        <dbReference type="ARBA" id="ARBA00050776"/>
    </source>
</evidence>
<evidence type="ECO:0000313" key="10">
    <source>
        <dbReference type="EMBL" id="MFC4803481.1"/>
    </source>
</evidence>
<dbReference type="RefSeq" id="WP_379786916.1">
    <property type="nucleotide sequence ID" value="NZ_JBHSHL010000002.1"/>
</dbReference>
<reference evidence="11" key="1">
    <citation type="journal article" date="2019" name="Int. J. Syst. Evol. Microbiol.">
        <title>The Global Catalogue of Microorganisms (GCM) 10K type strain sequencing project: providing services to taxonomists for standard genome sequencing and annotation.</title>
        <authorList>
            <consortium name="The Broad Institute Genomics Platform"/>
            <consortium name="The Broad Institute Genome Sequencing Center for Infectious Disease"/>
            <person name="Wu L."/>
            <person name="Ma J."/>
        </authorList>
    </citation>
    <scope>NUCLEOTIDE SEQUENCE [LARGE SCALE GENOMIC DNA]</scope>
    <source>
        <strain evidence="11">CCUG 46385</strain>
    </source>
</reference>
<evidence type="ECO:0000256" key="3">
    <source>
        <dbReference type="ARBA" id="ARBA00012239"/>
    </source>
</evidence>
<dbReference type="EC" id="2.8.1.7" evidence="3 8"/>
<sequence length="411" mass="46243">MERFEVERFRRDFAYLDEGGVGRKILYLDNAATTQKPKPVIEALKNYYSYENANPHRGAHYLGIRATQLYEAARDRVGRFLNSASCEEIIFVRNATEGLNLIATSYALRHLKAGDEILISVMEHHSNLVTWQFVAQKTGAVLNYVYLDEGLNLDMEDFRRKLGPKTKLLSITGASNVIATRPDLAELVREAKKVGAVTVIDAAQLIPHQRLDVQELGCDFAVFSGHKIYAPMGIGVLYAKREVLEKMSPYQYGGDMIEYVYEQEATFAPVPARFEAGTQNVGGAAALHRAIDYVEEVGLEEICRHEKELANYACRRLKELGFVDIYRSASEDCSPLVAFNVRDVHSHDVSSILDTYGIAIRTGHHCTMPLHKYLGLNATCRASFALYNTLEEVDLFVEKLKEVRRVMGYGT</sequence>
<dbReference type="PANTHER" id="PTHR43586:SF8">
    <property type="entry name" value="CYSTEINE DESULFURASE 1, CHLOROPLASTIC"/>
    <property type="match status" value="1"/>
</dbReference>
<dbReference type="Proteomes" id="UP001595916">
    <property type="component" value="Unassembled WGS sequence"/>
</dbReference>
<evidence type="ECO:0000256" key="1">
    <source>
        <dbReference type="ARBA" id="ARBA00001933"/>
    </source>
</evidence>
<dbReference type="Gene3D" id="3.90.1150.10">
    <property type="entry name" value="Aspartate Aminotransferase, domain 1"/>
    <property type="match status" value="1"/>
</dbReference>
<evidence type="ECO:0000256" key="7">
    <source>
        <dbReference type="RuleBase" id="RU004504"/>
    </source>
</evidence>
<dbReference type="NCBIfam" id="TIGR01979">
    <property type="entry name" value="sufS"/>
    <property type="match status" value="1"/>
</dbReference>
<dbReference type="Gene3D" id="3.40.640.10">
    <property type="entry name" value="Type I PLP-dependent aspartate aminotransferase-like (Major domain)"/>
    <property type="match status" value="1"/>
</dbReference>
<accession>A0ABV9QLD4</accession>
<dbReference type="PANTHER" id="PTHR43586">
    <property type="entry name" value="CYSTEINE DESULFURASE"/>
    <property type="match status" value="1"/>
</dbReference>
<evidence type="ECO:0000256" key="2">
    <source>
        <dbReference type="ARBA" id="ARBA00010447"/>
    </source>
</evidence>
<dbReference type="InterPro" id="IPR015424">
    <property type="entry name" value="PyrdxlP-dep_Trfase"/>
</dbReference>
<evidence type="ECO:0000259" key="9">
    <source>
        <dbReference type="Pfam" id="PF00266"/>
    </source>
</evidence>
<comment type="cofactor">
    <cofactor evidence="1 7">
        <name>pyridoxal 5'-phosphate</name>
        <dbReference type="ChEBI" id="CHEBI:597326"/>
    </cofactor>
</comment>
<evidence type="ECO:0000256" key="5">
    <source>
        <dbReference type="ARBA" id="ARBA00022898"/>
    </source>
</evidence>
<dbReference type="EMBL" id="JBHSHL010000002">
    <property type="protein sequence ID" value="MFC4803481.1"/>
    <property type="molecule type" value="Genomic_DNA"/>
</dbReference>
<dbReference type="InterPro" id="IPR000192">
    <property type="entry name" value="Aminotrans_V_dom"/>
</dbReference>
<evidence type="ECO:0000256" key="4">
    <source>
        <dbReference type="ARBA" id="ARBA00022679"/>
    </source>
</evidence>
<proteinExistence type="inferred from homology"/>
<evidence type="ECO:0000313" key="11">
    <source>
        <dbReference type="Proteomes" id="UP001595916"/>
    </source>
</evidence>
<comment type="caution">
    <text evidence="10">The sequence shown here is derived from an EMBL/GenBank/DDBJ whole genome shotgun (WGS) entry which is preliminary data.</text>
</comment>
<comment type="catalytic activity">
    <reaction evidence="6 8">
        <text>(sulfur carrier)-H + L-cysteine = (sulfur carrier)-SH + L-alanine</text>
        <dbReference type="Rhea" id="RHEA:43892"/>
        <dbReference type="Rhea" id="RHEA-COMP:14737"/>
        <dbReference type="Rhea" id="RHEA-COMP:14739"/>
        <dbReference type="ChEBI" id="CHEBI:29917"/>
        <dbReference type="ChEBI" id="CHEBI:35235"/>
        <dbReference type="ChEBI" id="CHEBI:57972"/>
        <dbReference type="ChEBI" id="CHEBI:64428"/>
        <dbReference type="EC" id="2.8.1.7"/>
    </reaction>
</comment>
<dbReference type="GO" id="GO:0008483">
    <property type="term" value="F:transaminase activity"/>
    <property type="evidence" value="ECO:0007669"/>
    <property type="project" value="UniProtKB-KW"/>
</dbReference>
<name>A0ABV9QLD4_9FIRM</name>
<dbReference type="InterPro" id="IPR010970">
    <property type="entry name" value="Cys_dSase_SufS"/>
</dbReference>
<dbReference type="CDD" id="cd06453">
    <property type="entry name" value="SufS_like"/>
    <property type="match status" value="1"/>
</dbReference>
<dbReference type="InterPro" id="IPR015422">
    <property type="entry name" value="PyrdxlP-dep_Trfase_small"/>
</dbReference>
<dbReference type="InterPro" id="IPR015421">
    <property type="entry name" value="PyrdxlP-dep_Trfase_major"/>
</dbReference>
<keyword evidence="4 8" id="KW-0808">Transferase</keyword>
<dbReference type="SUPFAM" id="SSF53383">
    <property type="entry name" value="PLP-dependent transferases"/>
    <property type="match status" value="1"/>
</dbReference>